<protein>
    <submittedName>
        <fullName evidence="2">DUF1990 domain-containing protein</fullName>
    </submittedName>
</protein>
<dbReference type="AlphaFoldDB" id="A0A3N6YYE4"/>
<comment type="caution">
    <text evidence="2">The sequence shown here is derived from an EMBL/GenBank/DDBJ whole genome shotgun (WGS) entry which is preliminary data.</text>
</comment>
<organism evidence="2 3">
    <name type="scientific">Aeromicrobium camelliae</name>
    <dbReference type="NCBI Taxonomy" id="1538144"/>
    <lineage>
        <taxon>Bacteria</taxon>
        <taxon>Bacillati</taxon>
        <taxon>Actinomycetota</taxon>
        <taxon>Actinomycetes</taxon>
        <taxon>Propionibacteriales</taxon>
        <taxon>Nocardioidaceae</taxon>
        <taxon>Aeromicrobium</taxon>
    </lineage>
</organism>
<dbReference type="PANTHER" id="PTHR34202">
    <property type="entry name" value="UPF0548 PROTEIN"/>
    <property type="match status" value="1"/>
</dbReference>
<dbReference type="InterPro" id="IPR018960">
    <property type="entry name" value="DUF1990"/>
</dbReference>
<dbReference type="OrthoDB" id="120660at2"/>
<gene>
    <name evidence="2" type="ORF">EHW97_12055</name>
</gene>
<dbReference type="EMBL" id="RQJX01000017">
    <property type="protein sequence ID" value="RQN02811.1"/>
    <property type="molecule type" value="Genomic_DNA"/>
</dbReference>
<dbReference type="Pfam" id="PF09348">
    <property type="entry name" value="DUF1990"/>
    <property type="match status" value="1"/>
</dbReference>
<evidence type="ECO:0000259" key="1">
    <source>
        <dbReference type="Pfam" id="PF09348"/>
    </source>
</evidence>
<sequence length="175" mass="18641">MHRLHEEPFSYEQVGATAGALPAGFAHLDRSRVVGHGECDFAAATAAVMRWQAQRGAGADVLASTETARPGTVLVVRLGVGPAAISAPARVVYVVEEERRRGFAYGTLPGHPLAGEEAFLAHWRDDGTVVCTIRAFSRPASRLTTLVSQPLPVVQRVMAGRYLGALERAVKGSAR</sequence>
<dbReference type="PIRSF" id="PIRSF010260">
    <property type="entry name" value="UCP010260"/>
    <property type="match status" value="1"/>
</dbReference>
<evidence type="ECO:0000313" key="2">
    <source>
        <dbReference type="EMBL" id="RQN02811.1"/>
    </source>
</evidence>
<name>A0A3N6YYE4_9ACTN</name>
<dbReference type="Proteomes" id="UP000275225">
    <property type="component" value="Unassembled WGS sequence"/>
</dbReference>
<dbReference type="InterPro" id="IPR014457">
    <property type="entry name" value="UCP010260"/>
</dbReference>
<keyword evidence="3" id="KW-1185">Reference proteome</keyword>
<dbReference type="PANTHER" id="PTHR34202:SF1">
    <property type="entry name" value="UPF0548 PROTEIN"/>
    <property type="match status" value="1"/>
</dbReference>
<reference evidence="2 3" key="1">
    <citation type="submission" date="2018-11" db="EMBL/GenBank/DDBJ databases">
        <authorList>
            <person name="Li F."/>
        </authorList>
    </citation>
    <scope>NUCLEOTIDE SEQUENCE [LARGE SCALE GENOMIC DNA]</scope>
    <source>
        <strain evidence="2 3">YS17T</strain>
    </source>
</reference>
<proteinExistence type="predicted"/>
<evidence type="ECO:0000313" key="3">
    <source>
        <dbReference type="Proteomes" id="UP000275225"/>
    </source>
</evidence>
<feature type="domain" description="DUF1990" evidence="1">
    <location>
        <begin position="10"/>
        <end position="163"/>
    </location>
</feature>
<accession>A0A3N6YYE4</accession>